<dbReference type="AlphaFoldDB" id="A0A143BPD8"/>
<dbReference type="InterPro" id="IPR036928">
    <property type="entry name" value="AS_sf"/>
</dbReference>
<proteinExistence type="predicted"/>
<evidence type="ECO:0000313" key="3">
    <source>
        <dbReference type="Proteomes" id="UP000076404"/>
    </source>
</evidence>
<dbReference type="Pfam" id="PF01425">
    <property type="entry name" value="Amidase"/>
    <property type="match status" value="1"/>
</dbReference>
<dbReference type="Proteomes" id="UP000076404">
    <property type="component" value="Chromosome"/>
</dbReference>
<dbReference type="KEGG" id="gph:GEMMAAP_14770"/>
<organism evidence="2 3">
    <name type="scientific">Gemmatimonas phototrophica</name>
    <dbReference type="NCBI Taxonomy" id="1379270"/>
    <lineage>
        <taxon>Bacteria</taxon>
        <taxon>Pseudomonadati</taxon>
        <taxon>Gemmatimonadota</taxon>
        <taxon>Gemmatimonadia</taxon>
        <taxon>Gemmatimonadales</taxon>
        <taxon>Gemmatimonadaceae</taxon>
        <taxon>Gemmatimonas</taxon>
    </lineage>
</organism>
<evidence type="ECO:0000313" key="2">
    <source>
        <dbReference type="EMBL" id="AMW06896.1"/>
    </source>
</evidence>
<dbReference type="SUPFAM" id="SSF75304">
    <property type="entry name" value="Amidase signature (AS) enzymes"/>
    <property type="match status" value="1"/>
</dbReference>
<reference evidence="2 3" key="1">
    <citation type="journal article" date="2014" name="Proc. Natl. Acad. Sci. U.S.A.">
        <title>Functional type 2 photosynthetic reaction centers found in the rare bacterial phylum Gemmatimonadetes.</title>
        <authorList>
            <person name="Zeng Y."/>
            <person name="Feng F."/>
            <person name="Medova H."/>
            <person name="Dean J."/>
            <person name="Koblizek M."/>
        </authorList>
    </citation>
    <scope>NUCLEOTIDE SEQUENCE [LARGE SCALE GENOMIC DNA]</scope>
    <source>
        <strain evidence="2 3">AP64</strain>
    </source>
</reference>
<dbReference type="PANTHER" id="PTHR42678">
    <property type="entry name" value="AMIDASE"/>
    <property type="match status" value="1"/>
</dbReference>
<accession>A0A143BPD8</accession>
<evidence type="ECO:0000259" key="1">
    <source>
        <dbReference type="Pfam" id="PF01425"/>
    </source>
</evidence>
<feature type="domain" description="Amidase" evidence="1">
    <location>
        <begin position="15"/>
        <end position="509"/>
    </location>
</feature>
<dbReference type="Gene3D" id="3.90.1300.10">
    <property type="entry name" value="Amidase signature (AS) domain"/>
    <property type="match status" value="1"/>
</dbReference>
<dbReference type="EMBL" id="CP011454">
    <property type="protein sequence ID" value="AMW06896.1"/>
    <property type="molecule type" value="Genomic_DNA"/>
</dbReference>
<reference evidence="2 3" key="2">
    <citation type="journal article" date="2016" name="Environ. Microbiol. Rep.">
        <title>Metagenomic evidence for the presence of phototrophic Gemmatimonadetes bacteria in diverse environments.</title>
        <authorList>
            <person name="Zeng Y."/>
            <person name="Baumbach J."/>
            <person name="Barbosa E.G."/>
            <person name="Azevedo V."/>
            <person name="Zhang C."/>
            <person name="Koblizek M."/>
        </authorList>
    </citation>
    <scope>NUCLEOTIDE SEQUENCE [LARGE SCALE GENOMIC DNA]</scope>
    <source>
        <strain evidence="2 3">AP64</strain>
    </source>
</reference>
<protein>
    <recommendedName>
        <fullName evidence="1">Amidase domain-containing protein</fullName>
    </recommendedName>
</protein>
<dbReference type="STRING" id="1379270.GEMMAAP_14770"/>
<keyword evidence="3" id="KW-1185">Reference proteome</keyword>
<sequence>MQAALAAKRVTSRQLVEQYLVRIATYDQRLHASITVNPRALQEADALDRERAQGKVRGPLHGIPVALKDNIHTANIRTTGGALAFADLLPPYDATLTKNLRDAGAIIIAKAQLTELANWVASGMPGNYNAVNGQGLNPWDARPDPRVGLDDGRAVMGTGGSSSGAGTNVSFWAGNVGTETSGSILSPSHANMLVGIKPTVGRISRYGVIPITADQDTPGPMTRTVADAAIMLGAMEGAAPDPNDAATKVCTPPANRDYTPFLKADALKGARIGIPRAFFYDTITSGGSSTPRGGLTAAQRTVMTEVIAVLTAQGATIVDPVVIPSISAKNADDNLLDWNPCSGLEQARGRDANCSVVLKYGMKRDFNIWVASLGSKAPLTSLTALRQWNIAHQRAGAIKYGQAQLDISDEIDVRLDRERYDADRRKDLRLTADQGIDAVMKNAQLDALLFPGVSSANIAARPGYPSITVPYALLPVTAPASQPFPAGFDPKPAPFGISFTAGACAEPKLIALAYAFEQATKKRQAPAGFP</sequence>
<dbReference type="InterPro" id="IPR023631">
    <property type="entry name" value="Amidase_dom"/>
</dbReference>
<name>A0A143BPD8_9BACT</name>
<gene>
    <name evidence="2" type="ORF">GEMMAAP_14770</name>
</gene>
<dbReference type="eggNOG" id="COG0154">
    <property type="taxonomic scope" value="Bacteria"/>
</dbReference>
<dbReference type="PANTHER" id="PTHR42678:SF34">
    <property type="entry name" value="OS04G0183300 PROTEIN"/>
    <property type="match status" value="1"/>
</dbReference>